<dbReference type="InterPro" id="IPR050523">
    <property type="entry name" value="AKR_Detox_Biosynth"/>
</dbReference>
<evidence type="ECO:0000256" key="1">
    <source>
        <dbReference type="ARBA" id="ARBA00023002"/>
    </source>
</evidence>
<comment type="similarity">
    <text evidence="2">Belongs to the aldo/keto reductase family. Aldo/keto reductase 2 subfamily.</text>
</comment>
<dbReference type="Gene3D" id="3.20.20.100">
    <property type="entry name" value="NADP-dependent oxidoreductase domain"/>
    <property type="match status" value="1"/>
</dbReference>
<name>A0AAN9AWY9_9CAEN</name>
<dbReference type="EMBL" id="JBAMIC010000018">
    <property type="protein sequence ID" value="KAK7094871.1"/>
    <property type="molecule type" value="Genomic_DNA"/>
</dbReference>
<evidence type="ECO:0000313" key="4">
    <source>
        <dbReference type="EMBL" id="KAK7094871.1"/>
    </source>
</evidence>
<dbReference type="SUPFAM" id="SSF51430">
    <property type="entry name" value="NAD(P)-linked oxidoreductase"/>
    <property type="match status" value="1"/>
</dbReference>
<comment type="caution">
    <text evidence="4">The sequence shown here is derived from an EMBL/GenBank/DDBJ whole genome shotgun (WGS) entry which is preliminary data.</text>
</comment>
<dbReference type="PANTHER" id="PTHR43364:SF4">
    <property type="entry name" value="NAD(P)-LINKED OXIDOREDUCTASE SUPERFAMILY PROTEIN"/>
    <property type="match status" value="1"/>
</dbReference>
<dbReference type="Proteomes" id="UP001374579">
    <property type="component" value="Unassembled WGS sequence"/>
</dbReference>
<organism evidence="4 5">
    <name type="scientific">Littorina saxatilis</name>
    <dbReference type="NCBI Taxonomy" id="31220"/>
    <lineage>
        <taxon>Eukaryota</taxon>
        <taxon>Metazoa</taxon>
        <taxon>Spiralia</taxon>
        <taxon>Lophotrochozoa</taxon>
        <taxon>Mollusca</taxon>
        <taxon>Gastropoda</taxon>
        <taxon>Caenogastropoda</taxon>
        <taxon>Littorinimorpha</taxon>
        <taxon>Littorinoidea</taxon>
        <taxon>Littorinidae</taxon>
        <taxon>Littorina</taxon>
    </lineage>
</organism>
<evidence type="ECO:0000259" key="3">
    <source>
        <dbReference type="Pfam" id="PF00248"/>
    </source>
</evidence>
<dbReference type="Pfam" id="PF00248">
    <property type="entry name" value="Aldo_ket_red"/>
    <property type="match status" value="1"/>
</dbReference>
<evidence type="ECO:0000256" key="2">
    <source>
        <dbReference type="ARBA" id="ARBA00038157"/>
    </source>
</evidence>
<sequence length="141" mass="15669">MESVPETARCQYTYLGKSGLRVSNICLGTMTFGKSHIGSPSNLSEADSHAVIQRFVQWGGNFLDTADGYGRGDSERVVGTWLKNQERDRFVVGTKFFNTMDSSNPNAAGCSRRHITNSISNSLQRLQTDYVDLYQVQFTDG</sequence>
<accession>A0AAN9AWY9</accession>
<dbReference type="AlphaFoldDB" id="A0AAN9AWY9"/>
<dbReference type="InterPro" id="IPR023210">
    <property type="entry name" value="NADP_OxRdtase_dom"/>
</dbReference>
<dbReference type="InterPro" id="IPR036812">
    <property type="entry name" value="NAD(P)_OxRdtase_dom_sf"/>
</dbReference>
<dbReference type="PANTHER" id="PTHR43364">
    <property type="entry name" value="NADH-SPECIFIC METHYLGLYOXAL REDUCTASE-RELATED"/>
    <property type="match status" value="1"/>
</dbReference>
<feature type="domain" description="NADP-dependent oxidoreductase" evidence="3">
    <location>
        <begin position="24"/>
        <end position="138"/>
    </location>
</feature>
<evidence type="ECO:0000313" key="5">
    <source>
        <dbReference type="Proteomes" id="UP001374579"/>
    </source>
</evidence>
<gene>
    <name evidence="4" type="ORF">V1264_006361</name>
</gene>
<keyword evidence="5" id="KW-1185">Reference proteome</keyword>
<dbReference type="GO" id="GO:0016491">
    <property type="term" value="F:oxidoreductase activity"/>
    <property type="evidence" value="ECO:0007669"/>
    <property type="project" value="UniProtKB-KW"/>
</dbReference>
<proteinExistence type="inferred from homology"/>
<keyword evidence="1" id="KW-0560">Oxidoreductase</keyword>
<protein>
    <recommendedName>
        <fullName evidence="3">NADP-dependent oxidoreductase domain-containing protein</fullName>
    </recommendedName>
</protein>
<reference evidence="4 5" key="1">
    <citation type="submission" date="2024-02" db="EMBL/GenBank/DDBJ databases">
        <title>Chromosome-scale genome assembly of the rough periwinkle Littorina saxatilis.</title>
        <authorList>
            <person name="De Jode A."/>
            <person name="Faria R."/>
            <person name="Formenti G."/>
            <person name="Sims Y."/>
            <person name="Smith T.P."/>
            <person name="Tracey A."/>
            <person name="Wood J.M.D."/>
            <person name="Zagrodzka Z.B."/>
            <person name="Johannesson K."/>
            <person name="Butlin R.K."/>
            <person name="Leder E.H."/>
        </authorList>
    </citation>
    <scope>NUCLEOTIDE SEQUENCE [LARGE SCALE GENOMIC DNA]</scope>
    <source>
        <strain evidence="4">Snail1</strain>
        <tissue evidence="4">Muscle</tissue>
    </source>
</reference>